<evidence type="ECO:0000256" key="6">
    <source>
        <dbReference type="RuleBase" id="RU004455"/>
    </source>
</evidence>
<dbReference type="PIRSF" id="PIRSF000241">
    <property type="entry name" value="Urate_oxidase"/>
    <property type="match status" value="1"/>
</dbReference>
<dbReference type="EC" id="1.7.3.3" evidence="5 6"/>
<gene>
    <name evidence="7" type="ORF">IE077_001426</name>
</gene>
<keyword evidence="5" id="KW-0576">Peroxisome</keyword>
<dbReference type="PANTHER" id="PTHR42874:SF1">
    <property type="entry name" value="URICASE"/>
    <property type="match status" value="1"/>
</dbReference>
<dbReference type="InterPro" id="IPR002042">
    <property type="entry name" value="Uricase"/>
</dbReference>
<keyword evidence="8" id="KW-1185">Reference proteome</keyword>
<evidence type="ECO:0000256" key="3">
    <source>
        <dbReference type="ARBA" id="ARBA00022631"/>
    </source>
</evidence>
<name>A0ABQ7J5E0_9APIC</name>
<evidence type="ECO:0000256" key="2">
    <source>
        <dbReference type="ARBA" id="ARBA00009760"/>
    </source>
</evidence>
<comment type="subcellular location">
    <subcellularLocation>
        <location evidence="5">Peroxisome</location>
    </subcellularLocation>
</comment>
<evidence type="ECO:0000256" key="4">
    <source>
        <dbReference type="ARBA" id="ARBA00023002"/>
    </source>
</evidence>
<comment type="caution">
    <text evidence="7">The sequence shown here is derived from an EMBL/GenBank/DDBJ whole genome shotgun (WGS) entry which is preliminary data.</text>
</comment>
<sequence>MDMPIISGRYGKSKVSVFRIFKSPYASSKWRNILDCEVEVILEGNFEECYTQGDNSRIVPTDTIKNICYIVARNSEATTIEDYAVALANFFLQTYSHIMGVNVSVEETLWQRLPVQGKPHVHTFTQNGLEKRTSVCVIYRDGAVTLSSGIKNLRILKATQSGFEGFWTDEYTTLKPADDRVFCTDITASWMYGNRTSEMDFKKIVKQIRQILLQTLAGPPHQGEYSKSVQETLYKMSNAVLAECPYVEAITMSLPNIHHFEYNIERFNLVNNNEILFRSEKPAGLIECTVRRGPRSRL</sequence>
<dbReference type="SUPFAM" id="SSF55620">
    <property type="entry name" value="Tetrahydrobiopterin biosynthesis enzymes-like"/>
    <property type="match status" value="2"/>
</dbReference>
<accession>A0ABQ7J5E0</accession>
<dbReference type="Proteomes" id="UP000823046">
    <property type="component" value="Unassembled WGS sequence"/>
</dbReference>
<proteinExistence type="inferred from homology"/>
<organism evidence="7 8">
    <name type="scientific">Cardiosporidium cionae</name>
    <dbReference type="NCBI Taxonomy" id="476202"/>
    <lineage>
        <taxon>Eukaryota</taxon>
        <taxon>Sar</taxon>
        <taxon>Alveolata</taxon>
        <taxon>Apicomplexa</taxon>
        <taxon>Aconoidasida</taxon>
        <taxon>Nephromycida</taxon>
        <taxon>Cardiosporidium</taxon>
    </lineage>
</organism>
<evidence type="ECO:0000256" key="1">
    <source>
        <dbReference type="ARBA" id="ARBA00004831"/>
    </source>
</evidence>
<reference evidence="7 8" key="1">
    <citation type="journal article" date="2020" name="bioRxiv">
        <title>Metabolic contributions of an alphaproteobacterial endosymbiont in the apicomplexan Cardiosporidium cionae.</title>
        <authorList>
            <person name="Hunter E.S."/>
            <person name="Paight C.J."/>
            <person name="Lane C.E."/>
        </authorList>
    </citation>
    <scope>NUCLEOTIDE SEQUENCE [LARGE SCALE GENOMIC DNA]</scope>
    <source>
        <strain evidence="7">ESH_2018</strain>
    </source>
</reference>
<dbReference type="Gene3D" id="3.10.270.10">
    <property type="entry name" value="Urate Oxidase"/>
    <property type="match status" value="1"/>
</dbReference>
<comment type="function">
    <text evidence="5 6">Catalyzes the oxidation of uric acid to 5-hydroxyisourate, which is further processed to form (S)-allantoin.</text>
</comment>
<dbReference type="EMBL" id="JADAQX010000893">
    <property type="protein sequence ID" value="KAF8819207.1"/>
    <property type="molecule type" value="Genomic_DNA"/>
</dbReference>
<evidence type="ECO:0000313" key="8">
    <source>
        <dbReference type="Proteomes" id="UP000823046"/>
    </source>
</evidence>
<evidence type="ECO:0000256" key="5">
    <source>
        <dbReference type="PIRNR" id="PIRNR000241"/>
    </source>
</evidence>
<keyword evidence="4 5" id="KW-0560">Oxidoreductase</keyword>
<comment type="pathway">
    <text evidence="1 5">Purine metabolism; urate degradation; (S)-allantoin from urate: step 1/3.</text>
</comment>
<evidence type="ECO:0000313" key="7">
    <source>
        <dbReference type="EMBL" id="KAF8819207.1"/>
    </source>
</evidence>
<keyword evidence="3 5" id="KW-0659">Purine metabolism</keyword>
<dbReference type="NCBIfam" id="TIGR03383">
    <property type="entry name" value="urate_oxi"/>
    <property type="match status" value="1"/>
</dbReference>
<dbReference type="PRINTS" id="PR00093">
    <property type="entry name" value="URICASE"/>
</dbReference>
<comment type="similarity">
    <text evidence="2 5 6">Belongs to the uricase family.</text>
</comment>
<protein>
    <recommendedName>
        <fullName evidence="5 6">Uricase</fullName>
        <ecNumber evidence="5 6">1.7.3.3</ecNumber>
    </recommendedName>
    <alternativeName>
        <fullName evidence="5">Urate oxidase</fullName>
    </alternativeName>
</protein>
<comment type="catalytic activity">
    <reaction evidence="5 6">
        <text>urate + O2 + H2O = 5-hydroxyisourate + H2O2</text>
        <dbReference type="Rhea" id="RHEA:21368"/>
        <dbReference type="ChEBI" id="CHEBI:15377"/>
        <dbReference type="ChEBI" id="CHEBI:15379"/>
        <dbReference type="ChEBI" id="CHEBI:16240"/>
        <dbReference type="ChEBI" id="CHEBI:17775"/>
        <dbReference type="ChEBI" id="CHEBI:18072"/>
        <dbReference type="EC" id="1.7.3.3"/>
    </reaction>
</comment>
<dbReference type="PANTHER" id="PTHR42874">
    <property type="entry name" value="URICASE"/>
    <property type="match status" value="1"/>
</dbReference>
<dbReference type="Pfam" id="PF01014">
    <property type="entry name" value="Uricase"/>
    <property type="match status" value="2"/>
</dbReference>